<gene>
    <name evidence="1" type="ORF">AD945_08345</name>
</gene>
<proteinExistence type="predicted"/>
<comment type="caution">
    <text evidence="1">The sequence shown here is derived from an EMBL/GenBank/DDBJ whole genome shotgun (WGS) entry which is preliminary data.</text>
</comment>
<dbReference type="OrthoDB" id="7226142at2"/>
<reference evidence="1 2" key="1">
    <citation type="submission" date="2015-06" db="EMBL/GenBank/DDBJ databases">
        <title>Improved classification and identification of acetic acid bacteria using matrix-assisted laser desorption/ionization time-of-flight mass spectrometry; Gluconobacter nephelii and Gluconobacter uchimurae are later heterotypic synonyms of Gluconobacter japonicus and Gluconobacter oxydans, respectively.</title>
        <authorList>
            <person name="Li L."/>
            <person name="Cleenwerck I."/>
            <person name="De Vuyst L."/>
            <person name="Vandamme P."/>
        </authorList>
    </citation>
    <scope>NUCLEOTIDE SEQUENCE [LARGE SCALE GENOMIC DNA]</scope>
    <source>
        <strain evidence="1 2">LMG 1768</strain>
    </source>
</reference>
<dbReference type="PATRIC" id="fig|318683.6.peg.504"/>
<sequence>MSDTVSQLPAGATLLPDEGITSLPAGATLLPDDQSSAPGLLARGWNAEKTVLHTDNQVARSMSEGIPVLGGLLNKADAGIDAFFAPMFNPLFPKDQQLQGSLGDRYHQALAVQNGMDQQFHQAHPVADTAAHVAGGVLGGVAGARFIAPTMAGLGISAAPGLGGVAVRAATGAAGGAGIGAADAETRGEDVGRSAVLGALLGGFGSVAGDIVNPIFRYFGQKPSEFASDVISRGLGSKRDAVAKALISDPNRIVADDNASLIQALRQTRDTSGPWQDQIEQALTNRANSTLERTKTAIQDATGIQQSLPRYLRDMDAARAAQAAPYYDAAYKADVPITPELQEVLARPGVEKAYNAAHRLASDAGEAFDMGKPNVLALDYTKRALDDAISSNLRAGNNNEARILIGNRNAILDHLDTHVPEYATGRNIYAGHSALMNASEEGKTFLSRSMSPDEVQFRLEEMSDGEREAAKVGFRQDLMNKVGSINADAPQGAANAGLRTPNMREAAHIVLGGDEADKLLSSVARERMYAMTNNRATSGSPTSFNIGMDGPPSGAGILNALLNRNPIGLTVKALETAFPRLTAANKDARYQALADALLSHSLPSGGPTPTVSPAIAAALIGADQQGSR</sequence>
<dbReference type="RefSeq" id="WP_062107970.1">
    <property type="nucleotide sequence ID" value="NZ_LHZR01000105.1"/>
</dbReference>
<protein>
    <submittedName>
        <fullName evidence="1">Uncharacterized protein</fullName>
    </submittedName>
</protein>
<dbReference type="EMBL" id="LHZR01000105">
    <property type="protein sequence ID" value="KXV48206.1"/>
    <property type="molecule type" value="Genomic_DNA"/>
</dbReference>
<dbReference type="Proteomes" id="UP000075636">
    <property type="component" value="Unassembled WGS sequence"/>
</dbReference>
<accession>A0A149TJ46</accession>
<name>A0A149TJ46_9PROT</name>
<dbReference type="AlphaFoldDB" id="A0A149TJ46"/>
<evidence type="ECO:0000313" key="2">
    <source>
        <dbReference type="Proteomes" id="UP000075636"/>
    </source>
</evidence>
<evidence type="ECO:0000313" key="1">
    <source>
        <dbReference type="EMBL" id="KXV48206.1"/>
    </source>
</evidence>
<organism evidence="1 2">
    <name type="scientific">Gluconobacter albidus</name>
    <dbReference type="NCBI Taxonomy" id="318683"/>
    <lineage>
        <taxon>Bacteria</taxon>
        <taxon>Pseudomonadati</taxon>
        <taxon>Pseudomonadota</taxon>
        <taxon>Alphaproteobacteria</taxon>
        <taxon>Acetobacterales</taxon>
        <taxon>Acetobacteraceae</taxon>
        <taxon>Gluconobacter</taxon>
    </lineage>
</organism>